<keyword evidence="6 8" id="KW-1133">Transmembrane helix</keyword>
<dbReference type="Pfam" id="PF03547">
    <property type="entry name" value="Mem_trans"/>
    <property type="match status" value="2"/>
</dbReference>
<evidence type="ECO:0000313" key="10">
    <source>
        <dbReference type="Proteomes" id="UP000092971"/>
    </source>
</evidence>
<feature type="transmembrane region" description="Helical" evidence="8">
    <location>
        <begin position="131"/>
        <end position="151"/>
    </location>
</feature>
<evidence type="ECO:0000256" key="8">
    <source>
        <dbReference type="SAM" id="Phobius"/>
    </source>
</evidence>
<keyword evidence="5 8" id="KW-0812">Transmembrane</keyword>
<evidence type="ECO:0000256" key="2">
    <source>
        <dbReference type="ARBA" id="ARBA00010145"/>
    </source>
</evidence>
<dbReference type="OrthoDB" id="527159at2"/>
<dbReference type="GO" id="GO:0005886">
    <property type="term" value="C:plasma membrane"/>
    <property type="evidence" value="ECO:0007669"/>
    <property type="project" value="UniProtKB-SubCell"/>
</dbReference>
<accession>A0A1B1YAM0</accession>
<dbReference type="Gene3D" id="1.20.1530.20">
    <property type="match status" value="1"/>
</dbReference>
<comment type="similarity">
    <text evidence="2">Belongs to the auxin efflux carrier (TC 2.A.69) family.</text>
</comment>
<gene>
    <name evidence="9" type="ORF">CSTERTH_01435</name>
</gene>
<evidence type="ECO:0000256" key="6">
    <source>
        <dbReference type="ARBA" id="ARBA00022989"/>
    </source>
</evidence>
<feature type="transmembrane region" description="Helical" evidence="8">
    <location>
        <begin position="62"/>
        <end position="84"/>
    </location>
</feature>
<evidence type="ECO:0000256" key="7">
    <source>
        <dbReference type="ARBA" id="ARBA00023136"/>
    </source>
</evidence>
<dbReference type="EMBL" id="CP014672">
    <property type="protein sequence ID" value="ANW97788.1"/>
    <property type="molecule type" value="Genomic_DNA"/>
</dbReference>
<dbReference type="PANTHER" id="PTHR36838">
    <property type="entry name" value="AUXIN EFFLUX CARRIER FAMILY PROTEIN"/>
    <property type="match status" value="1"/>
</dbReference>
<dbReference type="Proteomes" id="UP000092971">
    <property type="component" value="Chromosome"/>
</dbReference>
<dbReference type="AlphaFoldDB" id="A0A1B1YAM0"/>
<name>A0A1B1YAM0_THEST</name>
<sequence>MRIFLFILTNNIIPIFALICMGILIDRKFHLDVSTLSKINLYFFVPAFVFVNIYTTKIPLDMLKALGVVILILAINWIYGTVIGKLRRFDVGMTNAFVNSIMFYNSGNFGVPLITLIYSSKPFIVDGETPYLDFALTVQVIVLIVQNLSTNNLGVFNASKASGGVKVALKKALTLPAPYFVIAAFLLKLLPYDLTQFPLWPAFNYVRNGLVAVALLTMGVQLSQTKFHLKNPDVYLSVFSRLIMGPVFAFILVLLFGIKGIMAQVLIISSGCPTAINTALISVEFKNHPDFASQVVMVATLLSAITLTGVIYFATQMFPV</sequence>
<dbReference type="InterPro" id="IPR004776">
    <property type="entry name" value="Mem_transp_PIN-like"/>
</dbReference>
<keyword evidence="7 8" id="KW-0472">Membrane</keyword>
<feature type="transmembrane region" description="Helical" evidence="8">
    <location>
        <begin position="261"/>
        <end position="283"/>
    </location>
</feature>
<comment type="subcellular location">
    <subcellularLocation>
        <location evidence="1">Cell membrane</location>
        <topology evidence="1">Multi-pass membrane protein</topology>
    </subcellularLocation>
</comment>
<evidence type="ECO:0000256" key="5">
    <source>
        <dbReference type="ARBA" id="ARBA00022692"/>
    </source>
</evidence>
<evidence type="ECO:0000256" key="4">
    <source>
        <dbReference type="ARBA" id="ARBA00022475"/>
    </source>
</evidence>
<feature type="transmembrane region" description="Helical" evidence="8">
    <location>
        <begin position="202"/>
        <end position="222"/>
    </location>
</feature>
<reference evidence="9 10" key="1">
    <citation type="submission" date="2016-02" db="EMBL/GenBank/DDBJ databases">
        <title>Comparison of Clostridium stercorarium subspecies using comparative genomics and transcriptomics.</title>
        <authorList>
            <person name="Schellenberg J."/>
            <person name="Thallinger G."/>
            <person name="Levin D.B."/>
            <person name="Zhang X."/>
            <person name="Alvare G."/>
            <person name="Fristensky B."/>
            <person name="Sparling R."/>
        </authorList>
    </citation>
    <scope>NUCLEOTIDE SEQUENCE [LARGE SCALE GENOMIC DNA]</scope>
    <source>
        <strain evidence="9 10">DSM 2910</strain>
    </source>
</reference>
<keyword evidence="4" id="KW-1003">Cell membrane</keyword>
<feature type="transmembrane region" description="Helical" evidence="8">
    <location>
        <begin position="234"/>
        <end position="255"/>
    </location>
</feature>
<evidence type="ECO:0000313" key="9">
    <source>
        <dbReference type="EMBL" id="ANW97788.1"/>
    </source>
</evidence>
<organism evidence="9 10">
    <name type="scientific">Thermoclostridium stercorarium subsp. thermolacticum DSM 2910</name>
    <dbReference type="NCBI Taxonomy" id="1121336"/>
    <lineage>
        <taxon>Bacteria</taxon>
        <taxon>Bacillati</taxon>
        <taxon>Bacillota</taxon>
        <taxon>Clostridia</taxon>
        <taxon>Eubacteriales</taxon>
        <taxon>Oscillospiraceae</taxon>
        <taxon>Thermoclostridium</taxon>
    </lineage>
</organism>
<feature type="transmembrane region" description="Helical" evidence="8">
    <location>
        <begin position="172"/>
        <end position="190"/>
    </location>
</feature>
<evidence type="ECO:0000256" key="1">
    <source>
        <dbReference type="ARBA" id="ARBA00004651"/>
    </source>
</evidence>
<feature type="transmembrane region" description="Helical" evidence="8">
    <location>
        <begin position="39"/>
        <end position="56"/>
    </location>
</feature>
<feature type="transmembrane region" description="Helical" evidence="8">
    <location>
        <begin position="295"/>
        <end position="314"/>
    </location>
</feature>
<feature type="transmembrane region" description="Helical" evidence="8">
    <location>
        <begin position="96"/>
        <end position="119"/>
    </location>
</feature>
<dbReference type="RefSeq" id="WP_015357982.1">
    <property type="nucleotide sequence ID" value="NZ_CP014672.1"/>
</dbReference>
<feature type="transmembrane region" description="Helical" evidence="8">
    <location>
        <begin position="6"/>
        <end position="27"/>
    </location>
</feature>
<dbReference type="PANTHER" id="PTHR36838:SF1">
    <property type="entry name" value="SLR1864 PROTEIN"/>
    <property type="match status" value="1"/>
</dbReference>
<keyword evidence="3" id="KW-0813">Transport</keyword>
<evidence type="ECO:0000256" key="3">
    <source>
        <dbReference type="ARBA" id="ARBA00022448"/>
    </source>
</evidence>
<proteinExistence type="inferred from homology"/>
<dbReference type="InterPro" id="IPR038770">
    <property type="entry name" value="Na+/solute_symporter_sf"/>
</dbReference>
<protein>
    <submittedName>
        <fullName evidence="9">Transporter</fullName>
    </submittedName>
</protein>
<dbReference type="GO" id="GO:0055085">
    <property type="term" value="P:transmembrane transport"/>
    <property type="evidence" value="ECO:0007669"/>
    <property type="project" value="InterPro"/>
</dbReference>